<accession>A0A7J7WW61</accession>
<reference evidence="4 5" key="1">
    <citation type="journal article" date="2020" name="Nature">
        <title>Six reference-quality genomes reveal evolution of bat adaptations.</title>
        <authorList>
            <person name="Jebb D."/>
            <person name="Huang Z."/>
            <person name="Pippel M."/>
            <person name="Hughes G.M."/>
            <person name="Lavrichenko K."/>
            <person name="Devanna P."/>
            <person name="Winkler S."/>
            <person name="Jermiin L.S."/>
            <person name="Skirmuntt E.C."/>
            <person name="Katzourakis A."/>
            <person name="Burkitt-Gray L."/>
            <person name="Ray D.A."/>
            <person name="Sullivan K.A.M."/>
            <person name="Roscito J.G."/>
            <person name="Kirilenko B.M."/>
            <person name="Davalos L.M."/>
            <person name="Corthals A.P."/>
            <person name="Power M.L."/>
            <person name="Jones G."/>
            <person name="Ransome R.D."/>
            <person name="Dechmann D.K.N."/>
            <person name="Locatelli A.G."/>
            <person name="Puechmaille S.J."/>
            <person name="Fedrigo O."/>
            <person name="Jarvis E.D."/>
            <person name="Hiller M."/>
            <person name="Vernes S.C."/>
            <person name="Myers E.W."/>
            <person name="Teeling E.C."/>
        </authorList>
    </citation>
    <scope>NUCLEOTIDE SEQUENCE [LARGE SCALE GENOMIC DNA]</scope>
    <source>
        <strain evidence="4">MMyoMyo1</strain>
        <tissue evidence="4">Flight muscle</tissue>
    </source>
</reference>
<dbReference type="InterPro" id="IPR011161">
    <property type="entry name" value="MHC_I-like_Ag-recog"/>
</dbReference>
<organism evidence="4 5">
    <name type="scientific">Myotis myotis</name>
    <name type="common">Greater mouse-eared bat</name>
    <name type="synonym">Vespertilio myotis</name>
    <dbReference type="NCBI Taxonomy" id="51298"/>
    <lineage>
        <taxon>Eukaryota</taxon>
        <taxon>Metazoa</taxon>
        <taxon>Chordata</taxon>
        <taxon>Craniata</taxon>
        <taxon>Vertebrata</taxon>
        <taxon>Euteleostomi</taxon>
        <taxon>Mammalia</taxon>
        <taxon>Eutheria</taxon>
        <taxon>Laurasiatheria</taxon>
        <taxon>Chiroptera</taxon>
        <taxon>Yangochiroptera</taxon>
        <taxon>Vespertilionidae</taxon>
        <taxon>Myotis</taxon>
    </lineage>
</organism>
<dbReference type="Pfam" id="PF00129">
    <property type="entry name" value="MHC_I"/>
    <property type="match status" value="1"/>
</dbReference>
<feature type="domain" description="MHC class I-like antigen recognition-like" evidence="3">
    <location>
        <begin position="35"/>
        <end position="201"/>
    </location>
</feature>
<evidence type="ECO:0000256" key="2">
    <source>
        <dbReference type="SAM" id="SignalP"/>
    </source>
</evidence>
<dbReference type="GO" id="GO:0002476">
    <property type="term" value="P:antigen processing and presentation of endogenous peptide antigen via MHC class Ib"/>
    <property type="evidence" value="ECO:0007669"/>
    <property type="project" value="TreeGrafter"/>
</dbReference>
<feature type="signal peptide" evidence="2">
    <location>
        <begin position="1"/>
        <end position="25"/>
    </location>
</feature>
<sequence length="284" mass="31961">MERTPGSEFCLVVLLLAVLPDCARGTPCAWGRGDSHSLRYDFNISSHKQPWCMVQGQMDGEKYLLYDCGSNKVISMNLLREEVKAMDSCKVMLSTLTDMGNELKPLLPDIKQEKDADGAPLPLQVRMTCLCKTDGSTSGSLEFSLDGERFLTFDSETEEYRVDNSIGERLKKKWENDKELKKFFKMTLKGDCKELLQCLVHWKKAVEATAVNHCHSHSPIQGHNQHAHRLVDLPCDPHLRNHSGILGELAQDFLSNGTNTRPFLQAVDANKEALEVWTSSHLVV</sequence>
<evidence type="ECO:0000313" key="4">
    <source>
        <dbReference type="EMBL" id="KAF6341466.1"/>
    </source>
</evidence>
<dbReference type="InterPro" id="IPR050208">
    <property type="entry name" value="MHC_class-I_related"/>
</dbReference>
<dbReference type="GO" id="GO:0009897">
    <property type="term" value="C:external side of plasma membrane"/>
    <property type="evidence" value="ECO:0007669"/>
    <property type="project" value="TreeGrafter"/>
</dbReference>
<dbReference type="SUPFAM" id="SSF54452">
    <property type="entry name" value="MHC antigen-recognition domain"/>
    <property type="match status" value="1"/>
</dbReference>
<keyword evidence="2" id="KW-0732">Signal</keyword>
<dbReference type="InterPro" id="IPR011162">
    <property type="entry name" value="MHC_I/II-like_Ag-recog"/>
</dbReference>
<dbReference type="Gene3D" id="3.30.500.10">
    <property type="entry name" value="MHC class I-like antigen recognition-like"/>
    <property type="match status" value="1"/>
</dbReference>
<dbReference type="PANTHER" id="PTHR16675:SF1">
    <property type="entry name" value="UL16 BINDING PROTEIN 21"/>
    <property type="match status" value="1"/>
</dbReference>
<keyword evidence="1" id="KW-0325">Glycoprotein</keyword>
<evidence type="ECO:0000313" key="5">
    <source>
        <dbReference type="Proteomes" id="UP000527355"/>
    </source>
</evidence>
<comment type="caution">
    <text evidence="4">The sequence shown here is derived from an EMBL/GenBank/DDBJ whole genome shotgun (WGS) entry which is preliminary data.</text>
</comment>
<dbReference type="EMBL" id="JABWUV010000007">
    <property type="protein sequence ID" value="KAF6341466.1"/>
    <property type="molecule type" value="Genomic_DNA"/>
</dbReference>
<protein>
    <recommendedName>
        <fullName evidence="3">MHC class I-like antigen recognition-like domain-containing protein</fullName>
    </recommendedName>
</protein>
<evidence type="ECO:0000256" key="1">
    <source>
        <dbReference type="ARBA" id="ARBA00023180"/>
    </source>
</evidence>
<dbReference type="GO" id="GO:0005615">
    <property type="term" value="C:extracellular space"/>
    <property type="evidence" value="ECO:0007669"/>
    <property type="project" value="TreeGrafter"/>
</dbReference>
<dbReference type="GO" id="GO:0001916">
    <property type="term" value="P:positive regulation of T cell mediated cytotoxicity"/>
    <property type="evidence" value="ECO:0007669"/>
    <property type="project" value="TreeGrafter"/>
</dbReference>
<keyword evidence="5" id="KW-1185">Reference proteome</keyword>
<dbReference type="GO" id="GO:0006955">
    <property type="term" value="P:immune response"/>
    <property type="evidence" value="ECO:0007669"/>
    <property type="project" value="TreeGrafter"/>
</dbReference>
<gene>
    <name evidence="4" type="ORF">mMyoMyo1_011889</name>
</gene>
<name>A0A7J7WW61_MYOMY</name>
<dbReference type="InterPro" id="IPR037055">
    <property type="entry name" value="MHC_I-like_Ag-recog_sf"/>
</dbReference>
<proteinExistence type="predicted"/>
<dbReference type="AlphaFoldDB" id="A0A7J7WW61"/>
<dbReference type="PANTHER" id="PTHR16675">
    <property type="entry name" value="MHC CLASS I-RELATED"/>
    <property type="match status" value="1"/>
</dbReference>
<feature type="chain" id="PRO_5029472088" description="MHC class I-like antigen recognition-like domain-containing protein" evidence="2">
    <location>
        <begin position="26"/>
        <end position="284"/>
    </location>
</feature>
<dbReference type="VEuPathDB" id="HostDB:LOC118660798"/>
<evidence type="ECO:0000259" key="3">
    <source>
        <dbReference type="Pfam" id="PF00129"/>
    </source>
</evidence>
<dbReference type="GO" id="GO:0002486">
    <property type="term" value="P:antigen processing and presentation of endogenous peptide antigen via MHC class I via ER pathway, TAP-independent"/>
    <property type="evidence" value="ECO:0007669"/>
    <property type="project" value="TreeGrafter"/>
</dbReference>
<dbReference type="Proteomes" id="UP000527355">
    <property type="component" value="Unassembled WGS sequence"/>
</dbReference>